<dbReference type="EMBL" id="LK028576">
    <property type="protein sequence ID" value="CDS15198.1"/>
    <property type="molecule type" value="Genomic_DNA"/>
</dbReference>
<keyword evidence="4" id="KW-0653">Protein transport</keyword>
<dbReference type="InterPro" id="IPR050931">
    <property type="entry name" value="Mito_Protein_Transport_Metaxin"/>
</dbReference>
<evidence type="ECO:0000313" key="8">
    <source>
        <dbReference type="EMBL" id="CDS15198.1"/>
    </source>
</evidence>
<name>A0A068WC77_ECHGR</name>
<evidence type="ECO:0000256" key="3">
    <source>
        <dbReference type="ARBA" id="ARBA00022787"/>
    </source>
</evidence>
<feature type="domain" description="Mitochondrial outer membrane transport complex Sam37/metaxin N-terminal" evidence="7">
    <location>
        <begin position="24"/>
        <end position="144"/>
    </location>
</feature>
<sequence length="237" mass="27038">MLEVDIASPPDNYALPNDEATTAACLTYFLLKSIPFKVRYLRDAYFASPDGLLPLSNICGNLVSGFMSMVFTLKTFNGKNEVELDAKVLEMKNTHHIFFFWVADTLRNLTLYLTWVEPNGERHTRDRFNSMYPWPLGDYYCNRQKKLILKFLTSADWASDGLGDVLKRFDTTCKHISCMITDGPFVFNRKKCGKVDCLIAAYFNTFSTNAKYFAPLTPIISKYPSLTKLATSVRSLH</sequence>
<dbReference type="GO" id="GO:0001401">
    <property type="term" value="C:SAM complex"/>
    <property type="evidence" value="ECO:0007669"/>
    <property type="project" value="InterPro"/>
</dbReference>
<evidence type="ECO:0000313" key="9">
    <source>
        <dbReference type="Proteomes" id="UP000492820"/>
    </source>
</evidence>
<evidence type="ECO:0000256" key="4">
    <source>
        <dbReference type="ARBA" id="ARBA00022927"/>
    </source>
</evidence>
<dbReference type="Pfam" id="PF10568">
    <property type="entry name" value="Tom37"/>
    <property type="match status" value="1"/>
</dbReference>
<dbReference type="Proteomes" id="UP000492820">
    <property type="component" value="Unassembled WGS sequence"/>
</dbReference>
<dbReference type="AlphaFoldDB" id="A0A068WC77"/>
<dbReference type="GO" id="GO:0007005">
    <property type="term" value="P:mitochondrion organization"/>
    <property type="evidence" value="ECO:0007669"/>
    <property type="project" value="TreeGrafter"/>
</dbReference>
<keyword evidence="6" id="KW-0472">Membrane</keyword>
<reference evidence="8" key="2">
    <citation type="submission" date="2014-06" db="EMBL/GenBank/DDBJ databases">
        <authorList>
            <person name="Aslett M."/>
        </authorList>
    </citation>
    <scope>NUCLEOTIDE SEQUENCE</scope>
</reference>
<protein>
    <submittedName>
        <fullName evidence="8 10">Metaxin 2</fullName>
    </submittedName>
</protein>
<dbReference type="PANTHER" id="PTHR12289:SF38">
    <property type="entry name" value="METAXIN-2"/>
    <property type="match status" value="1"/>
</dbReference>
<dbReference type="PANTHER" id="PTHR12289">
    <property type="entry name" value="METAXIN RELATED"/>
    <property type="match status" value="1"/>
</dbReference>
<evidence type="ECO:0000256" key="1">
    <source>
        <dbReference type="ARBA" id="ARBA00004294"/>
    </source>
</evidence>
<keyword evidence="2" id="KW-0813">Transport</keyword>
<reference evidence="8 9" key="1">
    <citation type="journal article" date="2013" name="Nature">
        <title>The genomes of four tapeworm species reveal adaptations to parasitism.</title>
        <authorList>
            <person name="Tsai I.J."/>
            <person name="Zarowiecki M."/>
            <person name="Holroyd N."/>
            <person name="Garciarrubio A."/>
            <person name="Sanchez-Flores A."/>
            <person name="Brooks K.L."/>
            <person name="Tracey A."/>
            <person name="Bobes R.J."/>
            <person name="Fragoso G."/>
            <person name="Sciutto E."/>
            <person name="Aslett M."/>
            <person name="Beasley H."/>
            <person name="Bennett H.M."/>
            <person name="Cai J."/>
            <person name="Camicia F."/>
            <person name="Clark R."/>
            <person name="Cucher M."/>
            <person name="De Silva N."/>
            <person name="Day T.A."/>
            <person name="Deplazes P."/>
            <person name="Estrada K."/>
            <person name="Fernandez C."/>
            <person name="Holland P.W."/>
            <person name="Hou J."/>
            <person name="Hu S."/>
            <person name="Huckvale T."/>
            <person name="Hung S.S."/>
            <person name="Kamenetzky L."/>
            <person name="Keane J.A."/>
            <person name="Kiss F."/>
            <person name="Koziol U."/>
            <person name="Lambert O."/>
            <person name="Liu K."/>
            <person name="Luo X."/>
            <person name="Luo Y."/>
            <person name="Macchiaroli N."/>
            <person name="Nichol S."/>
            <person name="Paps J."/>
            <person name="Parkinson J."/>
            <person name="Pouchkina-Stantcheva N."/>
            <person name="Riddiford N."/>
            <person name="Rosenzvit M."/>
            <person name="Salinas G."/>
            <person name="Wasmuth J.D."/>
            <person name="Zamanian M."/>
            <person name="Zheng Y."/>
            <person name="Cai X."/>
            <person name="Soberon X."/>
            <person name="Olson P.D."/>
            <person name="Laclette J.P."/>
            <person name="Brehm K."/>
            <person name="Berriman M."/>
            <person name="Garciarrubio A."/>
            <person name="Bobes R.J."/>
            <person name="Fragoso G."/>
            <person name="Sanchez-Flores A."/>
            <person name="Estrada K."/>
            <person name="Cevallos M.A."/>
            <person name="Morett E."/>
            <person name="Gonzalez V."/>
            <person name="Portillo T."/>
            <person name="Ochoa-Leyva A."/>
            <person name="Jose M.V."/>
            <person name="Sciutto E."/>
            <person name="Landa A."/>
            <person name="Jimenez L."/>
            <person name="Valdes V."/>
            <person name="Carrero J.C."/>
            <person name="Larralde C."/>
            <person name="Morales-Montor J."/>
            <person name="Limon-Lason J."/>
            <person name="Soberon X."/>
            <person name="Laclette J.P."/>
        </authorList>
    </citation>
    <scope>NUCLEOTIDE SEQUENCE [LARGE SCALE GENOMIC DNA]</scope>
</reference>
<evidence type="ECO:0000256" key="2">
    <source>
        <dbReference type="ARBA" id="ARBA00022448"/>
    </source>
</evidence>
<dbReference type="InterPro" id="IPR019564">
    <property type="entry name" value="Sam37/metaxin_N"/>
</dbReference>
<gene>
    <name evidence="8" type="ORF">EgrG_000759400</name>
</gene>
<reference evidence="10" key="3">
    <citation type="submission" date="2020-10" db="UniProtKB">
        <authorList>
            <consortium name="WormBaseParasite"/>
        </authorList>
    </citation>
    <scope>IDENTIFICATION</scope>
</reference>
<organism evidence="8">
    <name type="scientific">Echinococcus granulosus</name>
    <name type="common">Hydatid tapeworm</name>
    <dbReference type="NCBI Taxonomy" id="6210"/>
    <lineage>
        <taxon>Eukaryota</taxon>
        <taxon>Metazoa</taxon>
        <taxon>Spiralia</taxon>
        <taxon>Lophotrochozoa</taxon>
        <taxon>Platyhelminthes</taxon>
        <taxon>Cestoda</taxon>
        <taxon>Eucestoda</taxon>
        <taxon>Cyclophyllidea</taxon>
        <taxon>Taeniidae</taxon>
        <taxon>Echinococcus</taxon>
        <taxon>Echinococcus granulosus group</taxon>
    </lineage>
</organism>
<keyword evidence="5" id="KW-0496">Mitochondrion</keyword>
<keyword evidence="3" id="KW-1000">Mitochondrion outer membrane</keyword>
<accession>A0A068WC77</accession>
<dbReference type="WBParaSite" id="EgrG_000759400">
    <property type="protein sequence ID" value="EgrG_000759400"/>
    <property type="gene ID" value="EgrG_000759400"/>
</dbReference>
<evidence type="ECO:0000313" key="10">
    <source>
        <dbReference type="WBParaSite" id="EgrG_000759400"/>
    </source>
</evidence>
<evidence type="ECO:0000259" key="7">
    <source>
        <dbReference type="Pfam" id="PF10568"/>
    </source>
</evidence>
<evidence type="ECO:0000256" key="5">
    <source>
        <dbReference type="ARBA" id="ARBA00023128"/>
    </source>
</evidence>
<proteinExistence type="predicted"/>
<dbReference type="GO" id="GO:0015031">
    <property type="term" value="P:protein transport"/>
    <property type="evidence" value="ECO:0007669"/>
    <property type="project" value="UniProtKB-KW"/>
</dbReference>
<evidence type="ECO:0000256" key="6">
    <source>
        <dbReference type="ARBA" id="ARBA00023136"/>
    </source>
</evidence>
<comment type="subcellular location">
    <subcellularLocation>
        <location evidence="1">Mitochondrion outer membrane</location>
    </subcellularLocation>
</comment>